<dbReference type="PANTHER" id="PTHR43433:SF5">
    <property type="entry name" value="AB HYDROLASE-1 DOMAIN-CONTAINING PROTEIN"/>
    <property type="match status" value="1"/>
</dbReference>
<dbReference type="InterPro" id="IPR050471">
    <property type="entry name" value="AB_hydrolase"/>
</dbReference>
<gene>
    <name evidence="3" type="ORF">I5907_18480</name>
</gene>
<dbReference type="FunFam" id="3.40.50.1820:FF:000205">
    <property type="entry name" value="Non-haem bromoperoxidase BPO-A2"/>
    <property type="match status" value="1"/>
</dbReference>
<dbReference type="EMBL" id="JADWYR010000002">
    <property type="protein sequence ID" value="MBG9378232.1"/>
    <property type="molecule type" value="Genomic_DNA"/>
</dbReference>
<comment type="caution">
    <text evidence="3">The sequence shown here is derived from an EMBL/GenBank/DDBJ whole genome shotgun (WGS) entry which is preliminary data.</text>
</comment>
<dbReference type="Gene3D" id="3.40.50.1820">
    <property type="entry name" value="alpha/beta hydrolase"/>
    <property type="match status" value="1"/>
</dbReference>
<dbReference type="InterPro" id="IPR000639">
    <property type="entry name" value="Epox_hydrolase-like"/>
</dbReference>
<feature type="domain" description="AB hydrolase-1" evidence="2">
    <location>
        <begin position="25"/>
        <end position="257"/>
    </location>
</feature>
<dbReference type="PANTHER" id="PTHR43433">
    <property type="entry name" value="HYDROLASE, ALPHA/BETA FOLD FAMILY PROTEIN"/>
    <property type="match status" value="1"/>
</dbReference>
<dbReference type="Proteomes" id="UP000628448">
    <property type="component" value="Unassembled WGS sequence"/>
</dbReference>
<keyword evidence="4" id="KW-1185">Reference proteome</keyword>
<name>A0A931MCT8_9BACT</name>
<accession>A0A931MCT8</accession>
<proteinExistence type="inferred from homology"/>
<sequence length="295" mass="33222">MKFIETKKGTPDAVKISYEDYGQGKPIVLIHGWPLSKEMWEYQLEPLVNAGFRVVKYDRRGFGKSDKPWDNYDYDTLTDDLRTLIEELGLQDVTLVGFSMGAGEVARYFGKYGNDRISKAVLISGVTPYMAAELPQEKMDEMMDGVVNDRIGFLDDFGKQFFGVNLLSHPVSTPLLEYYRMLASFASGRSTRECMKSFANTDFTQDVVKINVPALIIHGSADKTVPIDISAEKTAKLMPAAQYIIYEDAPHGLFYTHRERLNADLISFIGSGKIDEQSIREETVLLPSNEALITR</sequence>
<reference evidence="3" key="1">
    <citation type="submission" date="2020-11" db="EMBL/GenBank/DDBJ databases">
        <title>Bacterial whole genome sequence for Panacibacter sp. DH6.</title>
        <authorList>
            <person name="Le V."/>
            <person name="Ko S."/>
            <person name="Ahn C.-Y."/>
            <person name="Oh H.-M."/>
        </authorList>
    </citation>
    <scope>NUCLEOTIDE SEQUENCE</scope>
    <source>
        <strain evidence="3">DH6</strain>
    </source>
</reference>
<evidence type="ECO:0000256" key="1">
    <source>
        <dbReference type="ARBA" id="ARBA00038128"/>
    </source>
</evidence>
<dbReference type="PRINTS" id="PR00412">
    <property type="entry name" value="EPOXHYDRLASE"/>
</dbReference>
<evidence type="ECO:0000259" key="2">
    <source>
        <dbReference type="Pfam" id="PF00561"/>
    </source>
</evidence>
<dbReference type="InterPro" id="IPR000073">
    <property type="entry name" value="AB_hydrolase_1"/>
</dbReference>
<dbReference type="PRINTS" id="PR00111">
    <property type="entry name" value="ABHYDROLASE"/>
</dbReference>
<dbReference type="AlphaFoldDB" id="A0A931MCT8"/>
<keyword evidence="3" id="KW-0378">Hydrolase</keyword>
<dbReference type="InterPro" id="IPR029058">
    <property type="entry name" value="AB_hydrolase_fold"/>
</dbReference>
<comment type="similarity">
    <text evidence="1">Belongs to the AB hydrolase superfamily. Bacterial non-heme haloperoxidase / perhydrolase family.</text>
</comment>
<dbReference type="RefSeq" id="WP_196992275.1">
    <property type="nucleotide sequence ID" value="NZ_JADWYR010000002.1"/>
</dbReference>
<dbReference type="Pfam" id="PF00561">
    <property type="entry name" value="Abhydrolase_1"/>
    <property type="match status" value="1"/>
</dbReference>
<dbReference type="SUPFAM" id="SSF53474">
    <property type="entry name" value="alpha/beta-Hydrolases"/>
    <property type="match status" value="1"/>
</dbReference>
<protein>
    <submittedName>
        <fullName evidence="3">Alpha/beta hydrolase</fullName>
    </submittedName>
</protein>
<evidence type="ECO:0000313" key="4">
    <source>
        <dbReference type="Proteomes" id="UP000628448"/>
    </source>
</evidence>
<organism evidence="3 4">
    <name type="scientific">Panacibacter microcysteis</name>
    <dbReference type="NCBI Taxonomy" id="2793269"/>
    <lineage>
        <taxon>Bacteria</taxon>
        <taxon>Pseudomonadati</taxon>
        <taxon>Bacteroidota</taxon>
        <taxon>Chitinophagia</taxon>
        <taxon>Chitinophagales</taxon>
        <taxon>Chitinophagaceae</taxon>
        <taxon>Panacibacter</taxon>
    </lineage>
</organism>
<dbReference type="GO" id="GO:0016787">
    <property type="term" value="F:hydrolase activity"/>
    <property type="evidence" value="ECO:0007669"/>
    <property type="project" value="UniProtKB-KW"/>
</dbReference>
<evidence type="ECO:0000313" key="3">
    <source>
        <dbReference type="EMBL" id="MBG9378232.1"/>
    </source>
</evidence>